<name>A0ABQ6JE74_9ACTN</name>
<feature type="transmembrane region" description="Helical" evidence="2">
    <location>
        <begin position="307"/>
        <end position="324"/>
    </location>
</feature>
<keyword evidence="2" id="KW-0472">Membrane</keyword>
<protein>
    <recommendedName>
        <fullName evidence="5">Glycosyltransferase RgtA/B/C/D-like domain-containing protein</fullName>
    </recommendedName>
</protein>
<keyword evidence="2" id="KW-0812">Transmembrane</keyword>
<feature type="transmembrane region" description="Helical" evidence="2">
    <location>
        <begin position="330"/>
        <end position="347"/>
    </location>
</feature>
<feature type="region of interest" description="Disordered" evidence="1">
    <location>
        <begin position="379"/>
        <end position="398"/>
    </location>
</feature>
<organism evidence="3 4">
    <name type="scientific">Angustibacter aerolatus</name>
    <dbReference type="NCBI Taxonomy" id="1162965"/>
    <lineage>
        <taxon>Bacteria</taxon>
        <taxon>Bacillati</taxon>
        <taxon>Actinomycetota</taxon>
        <taxon>Actinomycetes</taxon>
        <taxon>Kineosporiales</taxon>
        <taxon>Kineosporiaceae</taxon>
    </lineage>
</organism>
<evidence type="ECO:0000256" key="1">
    <source>
        <dbReference type="SAM" id="MobiDB-lite"/>
    </source>
</evidence>
<dbReference type="Proteomes" id="UP001157017">
    <property type="component" value="Unassembled WGS sequence"/>
</dbReference>
<keyword evidence="2" id="KW-1133">Transmembrane helix</keyword>
<feature type="transmembrane region" description="Helical" evidence="2">
    <location>
        <begin position="154"/>
        <end position="171"/>
    </location>
</feature>
<comment type="caution">
    <text evidence="3">The sequence shown here is derived from an EMBL/GenBank/DDBJ whole genome shotgun (WGS) entry which is preliminary data.</text>
</comment>
<accession>A0ABQ6JE74</accession>
<feature type="transmembrane region" description="Helical" evidence="2">
    <location>
        <begin position="63"/>
        <end position="83"/>
    </location>
</feature>
<reference evidence="4" key="1">
    <citation type="journal article" date="2019" name="Int. J. Syst. Evol. Microbiol.">
        <title>The Global Catalogue of Microorganisms (GCM) 10K type strain sequencing project: providing services to taxonomists for standard genome sequencing and annotation.</title>
        <authorList>
            <consortium name="The Broad Institute Genomics Platform"/>
            <consortium name="The Broad Institute Genome Sequencing Center for Infectious Disease"/>
            <person name="Wu L."/>
            <person name="Ma J."/>
        </authorList>
    </citation>
    <scope>NUCLEOTIDE SEQUENCE [LARGE SCALE GENOMIC DNA]</scope>
    <source>
        <strain evidence="4">NBRC 108730</strain>
    </source>
</reference>
<feature type="compositionally biased region" description="Low complexity" evidence="1">
    <location>
        <begin position="386"/>
        <end position="398"/>
    </location>
</feature>
<evidence type="ECO:0000256" key="2">
    <source>
        <dbReference type="SAM" id="Phobius"/>
    </source>
</evidence>
<evidence type="ECO:0000313" key="4">
    <source>
        <dbReference type="Proteomes" id="UP001157017"/>
    </source>
</evidence>
<keyword evidence="4" id="KW-1185">Reference proteome</keyword>
<feature type="transmembrane region" description="Helical" evidence="2">
    <location>
        <begin position="36"/>
        <end position="56"/>
    </location>
</feature>
<sequence length="532" mass="51298">MRAGQAGGGWTSLPAAALGALAIVHAGQATRTGHDARGWLVLGVVLVVVPAALVVLHPRGATLPRVAVAVVAPALLQLATATSEGAAPVPWAGLASHPVAAVTLLVIARAALALGVLALVAEVTGSVPAAAAAALLLVADPGARATVGSGAADGRHLLALALAVLAAHLLLTRRGRDPRALAAPLGVAVAVGLVDPLGGLGLAVAFVVWAGLEVVAAQERPAEAPRLLGCAVVTLVGAGLGTVVAPGPVGATLDGLGAALRAGPVPRLGAATGGEQALVVVAAGVTLLTLGWALWRFGRRLLSKPAAAMLLALLALAHPVLLAAGRPGWTAGAVHVGVAAVIGSALTRRTRSGVVATVCAVLLVVVTLGAAVLGGGPLRERTPVRAQPTSGAAPAAAAAATRPADAADAADAAGAVGATGAAGSAGASDVAAVGAAGPAAGMPAAEAAARSWARAHLPAGADLSTVDAAGARDALRLAHTPSGYPGSLAAPGSRYVLVPGGAAVLDDGRGVRRLYDDGRVVVYDLGAPRAQR</sequence>
<evidence type="ECO:0000313" key="3">
    <source>
        <dbReference type="EMBL" id="GMA85719.1"/>
    </source>
</evidence>
<feature type="transmembrane region" description="Helical" evidence="2">
    <location>
        <begin position="277"/>
        <end position="295"/>
    </location>
</feature>
<evidence type="ECO:0008006" key="5">
    <source>
        <dbReference type="Google" id="ProtNLM"/>
    </source>
</evidence>
<proteinExistence type="predicted"/>
<feature type="transmembrane region" description="Helical" evidence="2">
    <location>
        <begin position="183"/>
        <end position="212"/>
    </location>
</feature>
<gene>
    <name evidence="3" type="ORF">GCM10025868_09690</name>
</gene>
<dbReference type="EMBL" id="BSUZ01000001">
    <property type="protein sequence ID" value="GMA85719.1"/>
    <property type="molecule type" value="Genomic_DNA"/>
</dbReference>
<feature type="transmembrane region" description="Helical" evidence="2">
    <location>
        <begin position="354"/>
        <end position="378"/>
    </location>
</feature>